<evidence type="ECO:0000256" key="7">
    <source>
        <dbReference type="ARBA" id="ARBA00034754"/>
    </source>
</evidence>
<dbReference type="Gene3D" id="1.20.272.10">
    <property type="match status" value="1"/>
</dbReference>
<keyword evidence="5" id="KW-0235">DNA replication</keyword>
<dbReference type="GO" id="GO:0006261">
    <property type="term" value="P:DNA-templated DNA replication"/>
    <property type="evidence" value="ECO:0007669"/>
    <property type="project" value="TreeGrafter"/>
</dbReference>
<dbReference type="GO" id="GO:0003887">
    <property type="term" value="F:DNA-directed DNA polymerase activity"/>
    <property type="evidence" value="ECO:0007669"/>
    <property type="project" value="UniProtKB-KW"/>
</dbReference>
<dbReference type="EC" id="2.7.7.7" evidence="1"/>
<keyword evidence="4" id="KW-0548">Nucleotidyltransferase</keyword>
<name>A0A2T5BZW1_9BACT</name>
<dbReference type="RefSeq" id="WP_107822836.1">
    <property type="nucleotide sequence ID" value="NZ_OY782574.1"/>
</dbReference>
<proteinExistence type="inferred from homology"/>
<evidence type="ECO:0000256" key="5">
    <source>
        <dbReference type="ARBA" id="ARBA00022705"/>
    </source>
</evidence>
<evidence type="ECO:0000256" key="3">
    <source>
        <dbReference type="ARBA" id="ARBA00022679"/>
    </source>
</evidence>
<dbReference type="InterPro" id="IPR008921">
    <property type="entry name" value="DNA_pol3_clamp-load_cplx_C"/>
</dbReference>
<dbReference type="GO" id="GO:0009360">
    <property type="term" value="C:DNA polymerase III complex"/>
    <property type="evidence" value="ECO:0007669"/>
    <property type="project" value="InterPro"/>
</dbReference>
<dbReference type="NCBIfam" id="TIGR01128">
    <property type="entry name" value="holA"/>
    <property type="match status" value="1"/>
</dbReference>
<dbReference type="Gene3D" id="3.40.50.300">
    <property type="entry name" value="P-loop containing nucleotide triphosphate hydrolases"/>
    <property type="match status" value="1"/>
</dbReference>
<feature type="domain" description="DNA polymerase III delta subunit-like C-terminal" evidence="10">
    <location>
        <begin position="209"/>
        <end position="310"/>
    </location>
</feature>
<dbReference type="Pfam" id="PF06144">
    <property type="entry name" value="DNA_pol3_delta"/>
    <property type="match status" value="1"/>
</dbReference>
<dbReference type="InterPro" id="IPR027417">
    <property type="entry name" value="P-loop_NTPase"/>
</dbReference>
<dbReference type="Pfam" id="PF21694">
    <property type="entry name" value="DNA_pol3_delta_C"/>
    <property type="match status" value="1"/>
</dbReference>
<dbReference type="Proteomes" id="UP000243525">
    <property type="component" value="Unassembled WGS sequence"/>
</dbReference>
<organism evidence="11 12">
    <name type="scientific">Mangrovibacterium marinum</name>
    <dbReference type="NCBI Taxonomy" id="1639118"/>
    <lineage>
        <taxon>Bacteria</taxon>
        <taxon>Pseudomonadati</taxon>
        <taxon>Bacteroidota</taxon>
        <taxon>Bacteroidia</taxon>
        <taxon>Marinilabiliales</taxon>
        <taxon>Prolixibacteraceae</taxon>
        <taxon>Mangrovibacterium</taxon>
    </lineage>
</organism>
<dbReference type="Gene3D" id="1.10.8.60">
    <property type="match status" value="1"/>
</dbReference>
<evidence type="ECO:0000256" key="1">
    <source>
        <dbReference type="ARBA" id="ARBA00012417"/>
    </source>
</evidence>
<dbReference type="OrthoDB" id="1172326at2"/>
<evidence type="ECO:0000259" key="10">
    <source>
        <dbReference type="Pfam" id="PF21694"/>
    </source>
</evidence>
<evidence type="ECO:0000256" key="4">
    <source>
        <dbReference type="ARBA" id="ARBA00022695"/>
    </source>
</evidence>
<evidence type="ECO:0000313" key="11">
    <source>
        <dbReference type="EMBL" id="PTN07848.1"/>
    </source>
</evidence>
<dbReference type="InterPro" id="IPR005790">
    <property type="entry name" value="DNA_polIII_delta"/>
</dbReference>
<protein>
    <recommendedName>
        <fullName evidence="2">DNA polymerase III subunit delta</fullName>
        <ecNumber evidence="1">2.7.7.7</ecNumber>
    </recommendedName>
</protein>
<feature type="domain" description="DNA polymerase III delta N-terminal" evidence="9">
    <location>
        <begin position="19"/>
        <end position="133"/>
    </location>
</feature>
<evidence type="ECO:0000313" key="12">
    <source>
        <dbReference type="Proteomes" id="UP000243525"/>
    </source>
</evidence>
<keyword evidence="6" id="KW-0239">DNA-directed DNA polymerase</keyword>
<dbReference type="PANTHER" id="PTHR34388">
    <property type="entry name" value="DNA POLYMERASE III SUBUNIT DELTA"/>
    <property type="match status" value="1"/>
</dbReference>
<sequence length="333" mass="38140">MTFDQILTALKKKEYRPVYFLMGEESYFIDQISDYITEHVLTDAEKGFNQHILYGKDTDIDTIITYARRFPMMASHQVVVVREAQNIKKIEELEAYIKNPLQSTILVINYKYKSLDKRKSFSKLVDKNGVLFESKRIYDNKLPDWIKSYLANRSFTIVPQAAQLLAEYLGSDLSKVSNELEKLIISLPAKTQITADHIEKNIGISKDYNIFELQNALGQRNILKSNQIINHFAANPNANPLPRTISSLYQFFMKLLTFHFLDDKSPTAAASKLGVNSYFVKDYIAAARQYPIRKLVAIIGTLREFDMKSKGLGNVSSSAGDLQKELIYKILHD</sequence>
<dbReference type="SUPFAM" id="SSF52540">
    <property type="entry name" value="P-loop containing nucleoside triphosphate hydrolases"/>
    <property type="match status" value="1"/>
</dbReference>
<evidence type="ECO:0000256" key="8">
    <source>
        <dbReference type="ARBA" id="ARBA00049244"/>
    </source>
</evidence>
<gene>
    <name evidence="11" type="ORF">C8N47_11210</name>
</gene>
<keyword evidence="12" id="KW-1185">Reference proteome</keyword>
<dbReference type="AlphaFoldDB" id="A0A2T5BZW1"/>
<comment type="similarity">
    <text evidence="7">Belongs to the DNA polymerase HolA subunit family.</text>
</comment>
<evidence type="ECO:0000256" key="2">
    <source>
        <dbReference type="ARBA" id="ARBA00017703"/>
    </source>
</evidence>
<dbReference type="InterPro" id="IPR010372">
    <property type="entry name" value="DNA_pol3_delta_N"/>
</dbReference>
<evidence type="ECO:0000259" key="9">
    <source>
        <dbReference type="Pfam" id="PF06144"/>
    </source>
</evidence>
<keyword evidence="3" id="KW-0808">Transferase</keyword>
<dbReference type="GO" id="GO:0003677">
    <property type="term" value="F:DNA binding"/>
    <property type="evidence" value="ECO:0007669"/>
    <property type="project" value="InterPro"/>
</dbReference>
<dbReference type="InterPro" id="IPR048466">
    <property type="entry name" value="DNA_pol3_delta-like_C"/>
</dbReference>
<dbReference type="SUPFAM" id="SSF48019">
    <property type="entry name" value="post-AAA+ oligomerization domain-like"/>
    <property type="match status" value="1"/>
</dbReference>
<accession>A0A2T5BZW1</accession>
<reference evidence="11 12" key="1">
    <citation type="submission" date="2018-04" db="EMBL/GenBank/DDBJ databases">
        <title>Genomic Encyclopedia of Archaeal and Bacterial Type Strains, Phase II (KMG-II): from individual species to whole genera.</title>
        <authorList>
            <person name="Goeker M."/>
        </authorList>
    </citation>
    <scope>NUCLEOTIDE SEQUENCE [LARGE SCALE GENOMIC DNA]</scope>
    <source>
        <strain evidence="11 12">DSM 28823</strain>
    </source>
</reference>
<dbReference type="PANTHER" id="PTHR34388:SF1">
    <property type="entry name" value="DNA POLYMERASE III SUBUNIT DELTA"/>
    <property type="match status" value="1"/>
</dbReference>
<comment type="catalytic activity">
    <reaction evidence="8">
        <text>DNA(n) + a 2'-deoxyribonucleoside 5'-triphosphate = DNA(n+1) + diphosphate</text>
        <dbReference type="Rhea" id="RHEA:22508"/>
        <dbReference type="Rhea" id="RHEA-COMP:17339"/>
        <dbReference type="Rhea" id="RHEA-COMP:17340"/>
        <dbReference type="ChEBI" id="CHEBI:33019"/>
        <dbReference type="ChEBI" id="CHEBI:61560"/>
        <dbReference type="ChEBI" id="CHEBI:173112"/>
        <dbReference type="EC" id="2.7.7.7"/>
    </reaction>
</comment>
<comment type="caution">
    <text evidence="11">The sequence shown here is derived from an EMBL/GenBank/DDBJ whole genome shotgun (WGS) entry which is preliminary data.</text>
</comment>
<dbReference type="EMBL" id="QAAD01000012">
    <property type="protein sequence ID" value="PTN07848.1"/>
    <property type="molecule type" value="Genomic_DNA"/>
</dbReference>
<evidence type="ECO:0000256" key="6">
    <source>
        <dbReference type="ARBA" id="ARBA00022932"/>
    </source>
</evidence>